<dbReference type="InterPro" id="IPR012951">
    <property type="entry name" value="BBE"/>
</dbReference>
<dbReference type="HOGENOM" id="CLU_321094_0_0_1"/>
<feature type="domain" description="Berberine/berberine-like" evidence="1">
    <location>
        <begin position="855"/>
        <end position="891"/>
    </location>
</feature>
<accession>A0A0D0BKQ7</accession>
<dbReference type="Pfam" id="PF08031">
    <property type="entry name" value="BBE"/>
    <property type="match status" value="1"/>
</dbReference>
<dbReference type="GO" id="GO:0016491">
    <property type="term" value="F:oxidoreductase activity"/>
    <property type="evidence" value="ECO:0007669"/>
    <property type="project" value="InterPro"/>
</dbReference>
<protein>
    <recommendedName>
        <fullName evidence="1">Berberine/berberine-like domain-containing protein</fullName>
    </recommendedName>
</protein>
<dbReference type="SUPFAM" id="SSF48065">
    <property type="entry name" value="DBL homology domain (DH-domain)"/>
    <property type="match status" value="1"/>
</dbReference>
<gene>
    <name evidence="2" type="ORF">CY34DRAFT_9657</name>
</gene>
<name>A0A0D0BKQ7_9AGAM</name>
<evidence type="ECO:0000313" key="2">
    <source>
        <dbReference type="EMBL" id="KIK46532.1"/>
    </source>
</evidence>
<evidence type="ECO:0000259" key="1">
    <source>
        <dbReference type="Pfam" id="PF08031"/>
    </source>
</evidence>
<dbReference type="OrthoDB" id="2614349at2759"/>
<dbReference type="InterPro" id="IPR052233">
    <property type="entry name" value="Rho-type_GEFs"/>
</dbReference>
<evidence type="ECO:0000313" key="3">
    <source>
        <dbReference type="Proteomes" id="UP000054485"/>
    </source>
</evidence>
<proteinExistence type="predicted"/>
<dbReference type="Gene3D" id="3.30.465.10">
    <property type="match status" value="1"/>
</dbReference>
<dbReference type="GO" id="GO:0050660">
    <property type="term" value="F:flavin adenine dinucleotide binding"/>
    <property type="evidence" value="ECO:0007669"/>
    <property type="project" value="InterPro"/>
</dbReference>
<dbReference type="InterPro" id="IPR016169">
    <property type="entry name" value="FAD-bd_PCMH_sub2"/>
</dbReference>
<dbReference type="Proteomes" id="UP000054485">
    <property type="component" value="Unassembled WGS sequence"/>
</dbReference>
<dbReference type="InterPro" id="IPR035899">
    <property type="entry name" value="DBL_dom_sf"/>
</dbReference>
<dbReference type="PANTHER" id="PTHR46572:SF1">
    <property type="entry name" value="RHO1 GUANINE NUCLEOTIDE EXCHANGE FACTOR TUS1"/>
    <property type="match status" value="1"/>
</dbReference>
<dbReference type="AlphaFoldDB" id="A0A0D0BKQ7"/>
<dbReference type="Gene3D" id="1.20.900.10">
    <property type="entry name" value="Dbl homology (DH) domain"/>
    <property type="match status" value="1"/>
</dbReference>
<reference evidence="2 3" key="1">
    <citation type="submission" date="2014-04" db="EMBL/GenBank/DDBJ databases">
        <authorList>
            <consortium name="DOE Joint Genome Institute"/>
            <person name="Kuo A."/>
            <person name="Ruytinx J."/>
            <person name="Rineau F."/>
            <person name="Colpaert J."/>
            <person name="Kohler A."/>
            <person name="Nagy L.G."/>
            <person name="Floudas D."/>
            <person name="Copeland A."/>
            <person name="Barry K.W."/>
            <person name="Cichocki N."/>
            <person name="Veneault-Fourrey C."/>
            <person name="LaButti K."/>
            <person name="Lindquist E.A."/>
            <person name="Lipzen A."/>
            <person name="Lundell T."/>
            <person name="Morin E."/>
            <person name="Murat C."/>
            <person name="Sun H."/>
            <person name="Tunlid A."/>
            <person name="Henrissat B."/>
            <person name="Grigoriev I.V."/>
            <person name="Hibbett D.S."/>
            <person name="Martin F."/>
            <person name="Nordberg H.P."/>
            <person name="Cantor M.N."/>
            <person name="Hua S.X."/>
        </authorList>
    </citation>
    <scope>NUCLEOTIDE SEQUENCE [LARGE SCALE GENOMIC DNA]</scope>
    <source>
        <strain evidence="2 3">UH-Slu-Lm8-n1</strain>
    </source>
</reference>
<dbReference type="EMBL" id="KN835158">
    <property type="protein sequence ID" value="KIK46532.1"/>
    <property type="molecule type" value="Genomic_DNA"/>
</dbReference>
<dbReference type="PANTHER" id="PTHR46572">
    <property type="entry name" value="RHO1 GDP-GTP EXCHANGE PROTEIN 1-RELATED"/>
    <property type="match status" value="1"/>
</dbReference>
<keyword evidence="3" id="KW-1185">Reference proteome</keyword>
<dbReference type="InterPro" id="IPR036318">
    <property type="entry name" value="FAD-bd_PCMH-like_sf"/>
</dbReference>
<dbReference type="InParanoid" id="A0A0D0BKQ7"/>
<reference evidence="3" key="2">
    <citation type="submission" date="2015-01" db="EMBL/GenBank/DDBJ databases">
        <title>Evolutionary Origins and Diversification of the Mycorrhizal Mutualists.</title>
        <authorList>
            <consortium name="DOE Joint Genome Institute"/>
            <consortium name="Mycorrhizal Genomics Consortium"/>
            <person name="Kohler A."/>
            <person name="Kuo A."/>
            <person name="Nagy L.G."/>
            <person name="Floudas D."/>
            <person name="Copeland A."/>
            <person name="Barry K.W."/>
            <person name="Cichocki N."/>
            <person name="Veneault-Fourrey C."/>
            <person name="LaButti K."/>
            <person name="Lindquist E.A."/>
            <person name="Lipzen A."/>
            <person name="Lundell T."/>
            <person name="Morin E."/>
            <person name="Murat C."/>
            <person name="Riley R."/>
            <person name="Ohm R."/>
            <person name="Sun H."/>
            <person name="Tunlid A."/>
            <person name="Henrissat B."/>
            <person name="Grigoriev I.V."/>
            <person name="Hibbett D.S."/>
            <person name="Martin F."/>
        </authorList>
    </citation>
    <scope>NUCLEOTIDE SEQUENCE [LARGE SCALE GENOMIC DNA]</scope>
    <source>
        <strain evidence="3">UH-Slu-Lm8-n1</strain>
    </source>
</reference>
<organism evidence="2 3">
    <name type="scientific">Suillus luteus UH-Slu-Lm8-n1</name>
    <dbReference type="NCBI Taxonomy" id="930992"/>
    <lineage>
        <taxon>Eukaryota</taxon>
        <taxon>Fungi</taxon>
        <taxon>Dikarya</taxon>
        <taxon>Basidiomycota</taxon>
        <taxon>Agaricomycotina</taxon>
        <taxon>Agaricomycetes</taxon>
        <taxon>Agaricomycetidae</taxon>
        <taxon>Boletales</taxon>
        <taxon>Suillineae</taxon>
        <taxon>Suillaceae</taxon>
        <taxon>Suillus</taxon>
    </lineage>
</organism>
<dbReference type="SUPFAM" id="SSF56176">
    <property type="entry name" value="FAD-binding/transporter-associated domain-like"/>
    <property type="match status" value="1"/>
</dbReference>
<sequence length="903" mass="101434">MTMQVPLWLYFPQKNQALQVIQLPTDNHALDGFNGRYVLVGYLAHSHCQISPLYGPEYEMVPSNSLGFSNINLPIVGILAVPQGSGGTGFHTVYERQLNDGDFLRVVATDFCRPDASGQPSQVWLLHALDPMIQFHEAPFPYGFPPPPIEAAPIPHALQLFSPALIEQELASLIPSATQSVDFEYSCYTDDSLMQFETTPLEDFAPINPVSPVINSTKVFHKDLIWRGEDTPIDNEYRKAINRLLNRSPWKRPLFVTKALYIGSYWVGLQNSFEYLEKLPEALEKDKRLLSNCFLMATNICHNTLQELHDNPETPDGINGVGWDVLRLTFAKYIESRMIEMRKVIRGCILSETGFSGTARVDQDAKVVYYFKLLSSDDRNKVQQAILEIVQLHMFSELVWVTVAQQSTGLAEGNSQGRIADLFPEQIRGQDGLLGSGLVATLLTVIYHAFHIWLPEKTPGHKLSAMNRIIMSTLVKLYSAEYQYPQFHEMMRKLPFITITNVLPIDPKTLEPKATVNGNRLRRMSDLLPIVTYAMDRTRPNLPNAIYVQTLRESDPPVIGRERLNGFITDVFHNFTELHSHLRKLVHKLHEIQRDKHPLIKSITAPMFDAALNSRDVYMEYISNYPIATYRIDDEMANNIDFKAFVDQCIGEAIPQDLEIIKALGKEIEPGVQSAKQKVQLWCYNSNLQFKPNESASYLQDGGHGLLTPAYGLDTDHVFEVKIVTADESIRTINAFQDHELFWAVRGGGAGSWGIITSMTIQTYPVIGIGASLLYKNELVNSGIVLVLVPFEAQYALNFYLPTTTSHISTLYPIFSELLTLSSNYSVVSNTISATILEGIHGANDPLTALGTASSYQNEGDAFEVNWQQVFFGHKYANLSSIKQKYDPGNLPFSTSILGGDIE</sequence>